<dbReference type="PANTHER" id="PTHR38925">
    <property type="entry name" value="PROTEIN, PUTATIVE-RELATED"/>
    <property type="match status" value="1"/>
</dbReference>
<keyword evidence="2" id="KW-1185">Reference proteome</keyword>
<protein>
    <submittedName>
        <fullName evidence="1">Uncharacterized protein</fullName>
    </submittedName>
</protein>
<dbReference type="EMBL" id="CM003608">
    <property type="protein sequence ID" value="KYP67172.1"/>
    <property type="molecule type" value="Genomic_DNA"/>
</dbReference>
<name>A0A151TJF8_CAJCA</name>
<accession>A0A151TJF8</accession>
<evidence type="ECO:0000313" key="2">
    <source>
        <dbReference type="Proteomes" id="UP000075243"/>
    </source>
</evidence>
<reference evidence="1 2" key="1">
    <citation type="journal article" date="2012" name="Nat. Biotechnol.">
        <title>Draft genome sequence of pigeonpea (Cajanus cajan), an orphan legume crop of resource-poor farmers.</title>
        <authorList>
            <person name="Varshney R.K."/>
            <person name="Chen W."/>
            <person name="Li Y."/>
            <person name="Bharti A.K."/>
            <person name="Saxena R.K."/>
            <person name="Schlueter J.A."/>
            <person name="Donoghue M.T."/>
            <person name="Azam S."/>
            <person name="Fan G."/>
            <person name="Whaley A.M."/>
            <person name="Farmer A.D."/>
            <person name="Sheridan J."/>
            <person name="Iwata A."/>
            <person name="Tuteja R."/>
            <person name="Penmetsa R.V."/>
            <person name="Wu W."/>
            <person name="Upadhyaya H.D."/>
            <person name="Yang S.P."/>
            <person name="Shah T."/>
            <person name="Saxena K.B."/>
            <person name="Michael T."/>
            <person name="McCombie W.R."/>
            <person name="Yang B."/>
            <person name="Zhang G."/>
            <person name="Yang H."/>
            <person name="Wang J."/>
            <person name="Spillane C."/>
            <person name="Cook D.R."/>
            <person name="May G.D."/>
            <person name="Xu X."/>
            <person name="Jackson S.A."/>
        </authorList>
    </citation>
    <scope>NUCLEOTIDE SEQUENCE [LARGE SCALE GENOMIC DNA]</scope>
    <source>
        <strain evidence="2">cv. Asha</strain>
    </source>
</reference>
<sequence>MGLHVVPVTLAKVARQSLGPVVAWTVCPLALKLLLSLRLFRQEAVYSTRLFFFRFGRIFFNREIPFANGTRFERAFRLMFQTLTTTTTTQEEQLNDQTFNTILTLTL</sequence>
<proteinExistence type="predicted"/>
<dbReference type="OMA" id="VAWTVCP"/>
<dbReference type="PANTHER" id="PTHR38925:SF1">
    <property type="entry name" value="PROTEIN, PUTATIVE-RELATED"/>
    <property type="match status" value="1"/>
</dbReference>
<dbReference type="Proteomes" id="UP000075243">
    <property type="component" value="Chromosome 6"/>
</dbReference>
<dbReference type="AlphaFoldDB" id="A0A151TJF8"/>
<evidence type="ECO:0000313" key="1">
    <source>
        <dbReference type="EMBL" id="KYP67172.1"/>
    </source>
</evidence>
<dbReference type="Gramene" id="C.cajan_13091.t">
    <property type="protein sequence ID" value="C.cajan_13091.t.cds1"/>
    <property type="gene ID" value="C.cajan_13091"/>
</dbReference>
<gene>
    <name evidence="1" type="ORF">KK1_013495</name>
</gene>
<organism evidence="1 2">
    <name type="scientific">Cajanus cajan</name>
    <name type="common">Pigeon pea</name>
    <name type="synonym">Cajanus indicus</name>
    <dbReference type="NCBI Taxonomy" id="3821"/>
    <lineage>
        <taxon>Eukaryota</taxon>
        <taxon>Viridiplantae</taxon>
        <taxon>Streptophyta</taxon>
        <taxon>Embryophyta</taxon>
        <taxon>Tracheophyta</taxon>
        <taxon>Spermatophyta</taxon>
        <taxon>Magnoliopsida</taxon>
        <taxon>eudicotyledons</taxon>
        <taxon>Gunneridae</taxon>
        <taxon>Pentapetalae</taxon>
        <taxon>rosids</taxon>
        <taxon>fabids</taxon>
        <taxon>Fabales</taxon>
        <taxon>Fabaceae</taxon>
        <taxon>Papilionoideae</taxon>
        <taxon>50 kb inversion clade</taxon>
        <taxon>NPAAA clade</taxon>
        <taxon>indigoferoid/millettioid clade</taxon>
        <taxon>Phaseoleae</taxon>
        <taxon>Cajanus</taxon>
    </lineage>
</organism>